<accession>A0ABR5E254</accession>
<name>A0ABR5E254_9HYPH</name>
<keyword evidence="2" id="KW-1185">Reference proteome</keyword>
<proteinExistence type="predicted"/>
<sequence>MAFARLYAADGIQRCEAHELDANAAMILGGTSFIGGIGSVLGHFGQSANYSGRTYPIGQAGYLEVYHERPIPFGNRSYCLLSGYGVLTAKVVNGGVVIPPLINRV</sequence>
<protein>
    <submittedName>
        <fullName evidence="1">Uncharacterized protein</fullName>
    </submittedName>
</protein>
<evidence type="ECO:0000313" key="1">
    <source>
        <dbReference type="EMBL" id="KKC34382.1"/>
    </source>
</evidence>
<reference evidence="1 2" key="1">
    <citation type="submission" date="2015-03" db="EMBL/GenBank/DDBJ databases">
        <authorList>
            <person name="Lepp D."/>
            <person name="Hassan Y.I."/>
            <person name="Li X.-Z."/>
            <person name="Zhou T."/>
        </authorList>
    </citation>
    <scope>NUCLEOTIDE SEQUENCE [LARGE SCALE GENOMIC DNA]</scope>
    <source>
        <strain evidence="1 2">Cr7-05</strain>
    </source>
</reference>
<gene>
    <name evidence="1" type="ORF">WH91_03150</name>
</gene>
<organism evidence="1 2">
    <name type="scientific">Devosia psychrophila</name>
    <dbReference type="NCBI Taxonomy" id="728005"/>
    <lineage>
        <taxon>Bacteria</taxon>
        <taxon>Pseudomonadati</taxon>
        <taxon>Pseudomonadota</taxon>
        <taxon>Alphaproteobacteria</taxon>
        <taxon>Hyphomicrobiales</taxon>
        <taxon>Devosiaceae</taxon>
        <taxon>Devosia</taxon>
    </lineage>
</organism>
<evidence type="ECO:0000313" key="2">
    <source>
        <dbReference type="Proteomes" id="UP000033519"/>
    </source>
</evidence>
<dbReference type="Proteomes" id="UP000033519">
    <property type="component" value="Unassembled WGS sequence"/>
</dbReference>
<comment type="caution">
    <text evidence="1">The sequence shown here is derived from an EMBL/GenBank/DDBJ whole genome shotgun (WGS) entry which is preliminary data.</text>
</comment>
<dbReference type="EMBL" id="LAPV01000036">
    <property type="protein sequence ID" value="KKC34382.1"/>
    <property type="molecule type" value="Genomic_DNA"/>
</dbReference>